<keyword evidence="7 8" id="KW-0472">Membrane</keyword>
<proteinExistence type="inferred from homology"/>
<evidence type="ECO:0000256" key="1">
    <source>
        <dbReference type="ARBA" id="ARBA00004651"/>
    </source>
</evidence>
<dbReference type="PANTHER" id="PTHR30269">
    <property type="entry name" value="TRANSMEMBRANE PROTEIN YFCA"/>
    <property type="match status" value="1"/>
</dbReference>
<keyword evidence="3" id="KW-0813">Transport</keyword>
<dbReference type="Proteomes" id="UP001304125">
    <property type="component" value="Chromosome"/>
</dbReference>
<organism evidence="9 10">
    <name type="scientific">Demequina capsici</name>
    <dbReference type="NCBI Taxonomy" id="3075620"/>
    <lineage>
        <taxon>Bacteria</taxon>
        <taxon>Bacillati</taxon>
        <taxon>Actinomycetota</taxon>
        <taxon>Actinomycetes</taxon>
        <taxon>Micrococcales</taxon>
        <taxon>Demequinaceae</taxon>
        <taxon>Demequina</taxon>
    </lineage>
</organism>
<evidence type="ECO:0000313" key="10">
    <source>
        <dbReference type="Proteomes" id="UP001304125"/>
    </source>
</evidence>
<keyword evidence="10" id="KW-1185">Reference proteome</keyword>
<name>A0AA96F797_9MICO</name>
<accession>A0AA96F797</accession>
<comment type="similarity">
    <text evidence="2 8">Belongs to the 4-toluene sulfonate uptake permease (TSUP) (TC 2.A.102) family.</text>
</comment>
<comment type="subcellular location">
    <subcellularLocation>
        <location evidence="1 8">Cell membrane</location>
        <topology evidence="1 8">Multi-pass membrane protein</topology>
    </subcellularLocation>
</comment>
<evidence type="ECO:0000256" key="2">
    <source>
        <dbReference type="ARBA" id="ARBA00009142"/>
    </source>
</evidence>
<dbReference type="Pfam" id="PF01925">
    <property type="entry name" value="TauE"/>
    <property type="match status" value="1"/>
</dbReference>
<evidence type="ECO:0000256" key="6">
    <source>
        <dbReference type="ARBA" id="ARBA00022989"/>
    </source>
</evidence>
<gene>
    <name evidence="9" type="ORF">RN606_00115</name>
</gene>
<dbReference type="InterPro" id="IPR052017">
    <property type="entry name" value="TSUP"/>
</dbReference>
<sequence>MLPELSAAAWVLLVAAAAVVGVSKTALPGASTLSVAAFAAVLPARQSTGALLALLIVGDVFALWSYHRHADWKALVRLAPAVLAGVLLGVGFLALADDSELRRVIGVTLLVLIAFTLWRRRRASEGPPPGGRVLYGTLGGFTTMVANAGGPVMSMYFLAARFPVKTFLGTAAWFFATVNIVKLPFSISLGLLTPAGALLDLVLVPAVLVGALAGRRLADRFDQAAFERVVVVLTVVGAVYLLL</sequence>
<evidence type="ECO:0000256" key="8">
    <source>
        <dbReference type="RuleBase" id="RU363041"/>
    </source>
</evidence>
<evidence type="ECO:0000313" key="9">
    <source>
        <dbReference type="EMBL" id="WNM24589.1"/>
    </source>
</evidence>
<dbReference type="EMBL" id="CP134879">
    <property type="protein sequence ID" value="WNM24589.1"/>
    <property type="molecule type" value="Genomic_DNA"/>
</dbReference>
<protein>
    <recommendedName>
        <fullName evidence="8">Probable membrane transporter protein</fullName>
    </recommendedName>
</protein>
<evidence type="ECO:0000256" key="7">
    <source>
        <dbReference type="ARBA" id="ARBA00023136"/>
    </source>
</evidence>
<feature type="transmembrane region" description="Helical" evidence="8">
    <location>
        <begin position="187"/>
        <end position="213"/>
    </location>
</feature>
<dbReference type="PANTHER" id="PTHR30269:SF23">
    <property type="entry name" value="MEMBRANE TRANSPORTER PROTEIN YDHB-RELATED"/>
    <property type="match status" value="1"/>
</dbReference>
<dbReference type="GO" id="GO:0005886">
    <property type="term" value="C:plasma membrane"/>
    <property type="evidence" value="ECO:0007669"/>
    <property type="project" value="UniProtKB-SubCell"/>
</dbReference>
<reference evidence="9 10" key="1">
    <citation type="submission" date="2023-09" db="EMBL/GenBank/DDBJ databases">
        <title>Demequina sp. a novel bacteria isolated from Capsicum annuum.</title>
        <authorList>
            <person name="Humaira Z."/>
            <person name="Lee J."/>
            <person name="Cho D."/>
        </authorList>
    </citation>
    <scope>NUCLEOTIDE SEQUENCE [LARGE SCALE GENOMIC DNA]</scope>
    <source>
        <strain evidence="9 10">OYTSA14</strain>
    </source>
</reference>
<feature type="transmembrane region" description="Helical" evidence="8">
    <location>
        <begin position="74"/>
        <end position="95"/>
    </location>
</feature>
<feature type="transmembrane region" description="Helical" evidence="8">
    <location>
        <begin position="101"/>
        <end position="118"/>
    </location>
</feature>
<evidence type="ECO:0000256" key="4">
    <source>
        <dbReference type="ARBA" id="ARBA00022475"/>
    </source>
</evidence>
<dbReference type="RefSeq" id="WP_313498546.1">
    <property type="nucleotide sequence ID" value="NZ_CP134879.1"/>
</dbReference>
<feature type="transmembrane region" description="Helical" evidence="8">
    <location>
        <begin position="225"/>
        <end position="242"/>
    </location>
</feature>
<keyword evidence="6 8" id="KW-1133">Transmembrane helix</keyword>
<feature type="transmembrane region" description="Helical" evidence="8">
    <location>
        <begin position="162"/>
        <end position="181"/>
    </location>
</feature>
<dbReference type="InterPro" id="IPR002781">
    <property type="entry name" value="TM_pro_TauE-like"/>
</dbReference>
<keyword evidence="4 8" id="KW-1003">Cell membrane</keyword>
<dbReference type="AlphaFoldDB" id="A0AA96F797"/>
<evidence type="ECO:0000256" key="3">
    <source>
        <dbReference type="ARBA" id="ARBA00022448"/>
    </source>
</evidence>
<evidence type="ECO:0000256" key="5">
    <source>
        <dbReference type="ARBA" id="ARBA00022692"/>
    </source>
</evidence>
<keyword evidence="5 8" id="KW-0812">Transmembrane</keyword>
<feature type="transmembrane region" description="Helical" evidence="8">
    <location>
        <begin position="49"/>
        <end position="67"/>
    </location>
</feature>